<evidence type="ECO:0000313" key="2">
    <source>
        <dbReference type="Proteomes" id="UP000050509"/>
    </source>
</evidence>
<name>A0A0P9FC97_9CHLR</name>
<proteinExistence type="predicted"/>
<gene>
    <name evidence="1" type="ORF">SE17_04390</name>
</gene>
<dbReference type="EMBL" id="LJCR01000072">
    <property type="protein sequence ID" value="KPV54340.1"/>
    <property type="molecule type" value="Genomic_DNA"/>
</dbReference>
<protein>
    <submittedName>
        <fullName evidence="1">Uncharacterized protein</fullName>
    </submittedName>
</protein>
<accession>A0A0P9FC97</accession>
<sequence length="222" mass="24353">MPKHPFSIPELADSLLDDLRCAAREEQPVNFLRNVSGPGARAWLFALADRTAVKAWLAAQPDPIDLAVCFSPGQDLLMRYLVSLVPQTQKDPPHGVPAWDDLAWVAPFLRRIDAIVEYARASGRHLAARAEIIALVDQAAETARLWRIFVYPDTRPGDVVYRTLFHHVAGMIEMRPQEVAAELRAYHDRAQALLGEIAPPAGDLLATPAAAPDVTVAQEATA</sequence>
<reference evidence="1 2" key="1">
    <citation type="submission" date="2015-09" db="EMBL/GenBank/DDBJ databases">
        <title>Draft genome sequence of Kouleothrix aurantiaca JCM 19913.</title>
        <authorList>
            <person name="Hemp J."/>
        </authorList>
    </citation>
    <scope>NUCLEOTIDE SEQUENCE [LARGE SCALE GENOMIC DNA]</scope>
    <source>
        <strain evidence="1 2">COM-B</strain>
    </source>
</reference>
<organism evidence="1 2">
    <name type="scientific">Kouleothrix aurantiaca</name>
    <dbReference type="NCBI Taxonomy" id="186479"/>
    <lineage>
        <taxon>Bacteria</taxon>
        <taxon>Bacillati</taxon>
        <taxon>Chloroflexota</taxon>
        <taxon>Chloroflexia</taxon>
        <taxon>Chloroflexales</taxon>
        <taxon>Roseiflexineae</taxon>
        <taxon>Roseiflexaceae</taxon>
        <taxon>Kouleothrix</taxon>
    </lineage>
</organism>
<evidence type="ECO:0000313" key="1">
    <source>
        <dbReference type="EMBL" id="KPV54340.1"/>
    </source>
</evidence>
<dbReference type="Proteomes" id="UP000050509">
    <property type="component" value="Unassembled WGS sequence"/>
</dbReference>
<comment type="caution">
    <text evidence="1">The sequence shown here is derived from an EMBL/GenBank/DDBJ whole genome shotgun (WGS) entry which is preliminary data.</text>
</comment>
<keyword evidence="2" id="KW-1185">Reference proteome</keyword>
<dbReference type="AlphaFoldDB" id="A0A0P9FC97"/>